<reference evidence="3 4" key="1">
    <citation type="submission" date="2016-01" db="EMBL/GenBank/DDBJ databases">
        <title>Genome sequence of Clostridium neopropionicum X4, DSM-3847.</title>
        <authorList>
            <person name="Poehlein A."/>
            <person name="Beck M.H."/>
            <person name="Bengelsdorf F.R."/>
            <person name="Daniel R."/>
            <person name="Duerre P."/>
        </authorList>
    </citation>
    <scope>NUCLEOTIDE SEQUENCE [LARGE SCALE GENOMIC DNA]</scope>
    <source>
        <strain evidence="3 4">DSM-3847</strain>
    </source>
</reference>
<dbReference type="RefSeq" id="WP_066086882.1">
    <property type="nucleotide sequence ID" value="NZ_LRVM01000004.1"/>
</dbReference>
<evidence type="ECO:0008006" key="5">
    <source>
        <dbReference type="Google" id="ProtNLM"/>
    </source>
</evidence>
<dbReference type="Proteomes" id="UP000070539">
    <property type="component" value="Unassembled WGS sequence"/>
</dbReference>
<feature type="signal peptide" evidence="2">
    <location>
        <begin position="1"/>
        <end position="24"/>
    </location>
</feature>
<proteinExistence type="predicted"/>
<feature type="compositionally biased region" description="Low complexity" evidence="1">
    <location>
        <begin position="406"/>
        <end position="429"/>
    </location>
</feature>
<sequence>MKQMLALILTALLLCGMLAPSVFAEVPPADTETNDTVMDSHSDADTDDNIDTITPSDTGTPTDTEEPPDTDENDTPDETQDSSLPQDFDYTDSIISYTIPDAFTDTFEMDCEDTSFTQLHNALDSVGISGTAKKDDTSSSLALSVIWDFSTVDAETPGSYSAVGCISIPHGAILADGLESTLSISVQVVAPMLAMSPGAITLTSFDEPYRTDAVAFAVNTPQEVLDSWFADCVAGFSGYDADGNYYDLVSGAWSLDAVDTSTVGVYYVSTTPNLGTEYTLAEGVSLPRQLCAVSIQTPGEPDINCCVAGRGFLHFPWVISAVQQEQLDDFTVWLRQDDGEWSSLSDGFLLVSDGLQLSQWIFISGSTYELKVTYPGGQTGVLSFQFDGELSIIDYSGGDRDGGDTNGSDTGSNTQPAPTTPHTPNNPQNKGSHNSVKETLVPPPVPEEATTQIPVPPTQSTPEYSQAAFSHETEGTVEGTETCMAFQQPGTALTVMNPVPNKIDTQQETVFQSQEPASPVFESYSPTQTEISAMRLQDLCADGESVVFGSGNLTVSIPSSLLLALNLSDSDTLTVTLTQPKSNEILLAVAASGKSVMELAGTVLRLRYMPLWENSEITVGNEAGEKITDISYDDELLCFAADMPGTYTISELANAEKTHKSVSPLLPASMGLMLAGGGIAYFRRKHHG</sequence>
<comment type="caution">
    <text evidence="3">The sequence shown here is derived from an EMBL/GenBank/DDBJ whole genome shotgun (WGS) entry which is preliminary data.</text>
</comment>
<name>A0A136WER2_9FIRM</name>
<keyword evidence="4" id="KW-1185">Reference proteome</keyword>
<gene>
    <name evidence="3" type="ORF">CLNEO_15130</name>
</gene>
<feature type="region of interest" description="Disordered" evidence="1">
    <location>
        <begin position="30"/>
        <end position="88"/>
    </location>
</feature>
<accession>A0A136WER2</accession>
<keyword evidence="2" id="KW-0732">Signal</keyword>
<feature type="compositionally biased region" description="Low complexity" evidence="1">
    <location>
        <begin position="51"/>
        <end position="62"/>
    </location>
</feature>
<evidence type="ECO:0000313" key="4">
    <source>
        <dbReference type="Proteomes" id="UP000070539"/>
    </source>
</evidence>
<dbReference type="OrthoDB" id="1928254at2"/>
<protein>
    <recommendedName>
        <fullName evidence="5">Gram-positive cocci surface proteins LPxTG domain-containing protein</fullName>
    </recommendedName>
</protein>
<evidence type="ECO:0000313" key="3">
    <source>
        <dbReference type="EMBL" id="KXL52971.1"/>
    </source>
</evidence>
<feature type="region of interest" description="Disordered" evidence="1">
    <location>
        <begin position="395"/>
        <end position="475"/>
    </location>
</feature>
<evidence type="ECO:0000256" key="1">
    <source>
        <dbReference type="SAM" id="MobiDB-lite"/>
    </source>
</evidence>
<evidence type="ECO:0000256" key="2">
    <source>
        <dbReference type="SAM" id="SignalP"/>
    </source>
</evidence>
<dbReference type="STRING" id="36847.CLNEO_15130"/>
<dbReference type="EMBL" id="LRVM01000004">
    <property type="protein sequence ID" value="KXL52971.1"/>
    <property type="molecule type" value="Genomic_DNA"/>
</dbReference>
<feature type="compositionally biased region" description="Acidic residues" evidence="1">
    <location>
        <begin position="63"/>
        <end position="80"/>
    </location>
</feature>
<feature type="chain" id="PRO_5007479315" description="Gram-positive cocci surface proteins LPxTG domain-containing protein" evidence="2">
    <location>
        <begin position="25"/>
        <end position="688"/>
    </location>
</feature>
<organism evidence="3 4">
    <name type="scientific">Anaerotignum neopropionicum</name>
    <dbReference type="NCBI Taxonomy" id="36847"/>
    <lineage>
        <taxon>Bacteria</taxon>
        <taxon>Bacillati</taxon>
        <taxon>Bacillota</taxon>
        <taxon>Clostridia</taxon>
        <taxon>Lachnospirales</taxon>
        <taxon>Anaerotignaceae</taxon>
        <taxon>Anaerotignum</taxon>
    </lineage>
</organism>
<dbReference type="PATRIC" id="fig|36847.3.peg.1765"/>
<dbReference type="AlphaFoldDB" id="A0A136WER2"/>